<dbReference type="InterPro" id="IPR006059">
    <property type="entry name" value="SBP"/>
</dbReference>
<dbReference type="EMBL" id="OFSM01000038">
    <property type="protein sequence ID" value="SOY32067.1"/>
    <property type="molecule type" value="Genomic_DNA"/>
</dbReference>
<organism evidence="8 9">
    <name type="scientific">Acetatifactor muris</name>
    <dbReference type="NCBI Taxonomy" id="879566"/>
    <lineage>
        <taxon>Bacteria</taxon>
        <taxon>Bacillati</taxon>
        <taxon>Bacillota</taxon>
        <taxon>Clostridia</taxon>
        <taxon>Lachnospirales</taxon>
        <taxon>Lachnospiraceae</taxon>
        <taxon>Acetatifactor</taxon>
    </lineage>
</organism>
<dbReference type="PANTHER" id="PTHR43649">
    <property type="entry name" value="ARABINOSE-BINDING PROTEIN-RELATED"/>
    <property type="match status" value="1"/>
</dbReference>
<keyword evidence="4" id="KW-0564">Palmitate</keyword>
<dbReference type="PROSITE" id="PS51257">
    <property type="entry name" value="PROKAR_LIPOPROTEIN"/>
    <property type="match status" value="1"/>
</dbReference>
<dbReference type="OrthoDB" id="9764112at2"/>
<keyword evidence="1" id="KW-1003">Cell membrane</keyword>
<name>A0A2K4ZNK5_9FIRM</name>
<dbReference type="Gene3D" id="3.40.190.10">
    <property type="entry name" value="Periplasmic binding protein-like II"/>
    <property type="match status" value="2"/>
</dbReference>
<dbReference type="Proteomes" id="UP000236311">
    <property type="component" value="Unassembled WGS sequence"/>
</dbReference>
<evidence type="ECO:0000256" key="2">
    <source>
        <dbReference type="ARBA" id="ARBA00022729"/>
    </source>
</evidence>
<feature type="signal peptide" evidence="7">
    <location>
        <begin position="1"/>
        <end position="21"/>
    </location>
</feature>
<evidence type="ECO:0000256" key="5">
    <source>
        <dbReference type="ARBA" id="ARBA00023288"/>
    </source>
</evidence>
<evidence type="ECO:0000256" key="7">
    <source>
        <dbReference type="SAM" id="SignalP"/>
    </source>
</evidence>
<keyword evidence="9" id="KW-1185">Reference proteome</keyword>
<dbReference type="RefSeq" id="WP_103242039.1">
    <property type="nucleotide sequence ID" value="NZ_CANRXC010000004.1"/>
</dbReference>
<evidence type="ECO:0000256" key="3">
    <source>
        <dbReference type="ARBA" id="ARBA00023136"/>
    </source>
</evidence>
<dbReference type="SUPFAM" id="SSF53850">
    <property type="entry name" value="Periplasmic binding protein-like II"/>
    <property type="match status" value="1"/>
</dbReference>
<evidence type="ECO:0000256" key="4">
    <source>
        <dbReference type="ARBA" id="ARBA00023139"/>
    </source>
</evidence>
<evidence type="ECO:0000313" key="9">
    <source>
        <dbReference type="Proteomes" id="UP000236311"/>
    </source>
</evidence>
<keyword evidence="2 7" id="KW-0732">Signal</keyword>
<feature type="region of interest" description="Disordered" evidence="6">
    <location>
        <begin position="27"/>
        <end position="67"/>
    </location>
</feature>
<keyword evidence="3" id="KW-0472">Membrane</keyword>
<proteinExistence type="predicted"/>
<dbReference type="InterPro" id="IPR050490">
    <property type="entry name" value="Bact_solute-bd_prot1"/>
</dbReference>
<feature type="chain" id="PRO_5039631750" evidence="7">
    <location>
        <begin position="22"/>
        <end position="472"/>
    </location>
</feature>
<dbReference type="PANTHER" id="PTHR43649:SF33">
    <property type="entry name" value="POLYGALACTURONAN_RHAMNOGALACTURONAN-BINDING PROTEIN YTCQ"/>
    <property type="match status" value="1"/>
</dbReference>
<reference evidence="8 9" key="1">
    <citation type="submission" date="2018-01" db="EMBL/GenBank/DDBJ databases">
        <authorList>
            <person name="Gaut B.S."/>
            <person name="Morton B.R."/>
            <person name="Clegg M.T."/>
            <person name="Duvall M.R."/>
        </authorList>
    </citation>
    <scope>NUCLEOTIDE SEQUENCE [LARGE SCALE GENOMIC DNA]</scope>
    <source>
        <strain evidence="8">GP69</strain>
    </source>
</reference>
<gene>
    <name evidence="8" type="primary">yesO_6</name>
    <name evidence="8" type="ORF">AMURIS_04820</name>
</gene>
<dbReference type="Pfam" id="PF13416">
    <property type="entry name" value="SBP_bac_8"/>
    <property type="match status" value="1"/>
</dbReference>
<feature type="compositionally biased region" description="Polar residues" evidence="6">
    <location>
        <begin position="27"/>
        <end position="51"/>
    </location>
</feature>
<protein>
    <submittedName>
        <fullName evidence="8">ABC transporter substrate-binding protein YesO</fullName>
    </submittedName>
</protein>
<evidence type="ECO:0000256" key="1">
    <source>
        <dbReference type="ARBA" id="ARBA00022475"/>
    </source>
</evidence>
<dbReference type="AlphaFoldDB" id="A0A2K4ZNK5"/>
<sequence>MMKKKMAWMLCAFLVAGLAGCGDNNNGSSTVENPGDSSVNETGSPAENNSAEADGSGSGTAGTEEAKDYSDTEFRIAWWGGDARNTQTVEIIENFEKKYPNLKIDVEYATYGDYFTNLTTQATAGNLPDVYMMDYSRINEFVDAGQMEQLDSYIEAGSINLSDVDDSLVAGGIVNGGMYAIATGTNAPCGFYDATVLEELDISLSQVPTWSEFSDVITQVYEKTGKRAFINPNTGNLQSYMRSVGKDTYAADGAGYGFAPEDMVEYLTYIYDLYESGAAVSSAEYEGEEGASLRDGNDIWLKQNGAEFSNQLMAEEDGAGKRLTLVAHPSAENSVVSGTYLKPVMLWGISSTSLNKEIAADFINYFVNEPSVYDVCGADRGIPISAAMRDHLVKSMSESEAHVLEFISYLSDGVATAISPAAPTGSAEADTYLNELMEQLQYKQLKKEQLLDAVTTAVEEGAAVLKQAAAGE</sequence>
<accession>A0A2K4ZNK5</accession>
<keyword evidence="5" id="KW-0449">Lipoprotein</keyword>
<evidence type="ECO:0000313" key="8">
    <source>
        <dbReference type="EMBL" id="SOY32067.1"/>
    </source>
</evidence>
<evidence type="ECO:0000256" key="6">
    <source>
        <dbReference type="SAM" id="MobiDB-lite"/>
    </source>
</evidence>